<name>A0ABU9E5V3_9BACT</name>
<keyword evidence="1" id="KW-1133">Transmembrane helix</keyword>
<feature type="transmembrane region" description="Helical" evidence="1">
    <location>
        <begin position="382"/>
        <end position="404"/>
    </location>
</feature>
<proteinExistence type="predicted"/>
<protein>
    <recommendedName>
        <fullName evidence="4">Quinol:cytochrome c oxidoreductase quinone-binding subunit 2</fullName>
    </recommendedName>
</protein>
<dbReference type="EMBL" id="JBBHLI010000001">
    <property type="protein sequence ID" value="MEK9499911.1"/>
    <property type="molecule type" value="Genomic_DNA"/>
</dbReference>
<feature type="transmembrane region" description="Helical" evidence="1">
    <location>
        <begin position="319"/>
        <end position="338"/>
    </location>
</feature>
<evidence type="ECO:0000256" key="1">
    <source>
        <dbReference type="SAM" id="Phobius"/>
    </source>
</evidence>
<dbReference type="PANTHER" id="PTHR43044">
    <property type="match status" value="1"/>
</dbReference>
<sequence length="433" mass="49053">MAHIHIPERIPVRFLERSKTANLVFGAMAIVGAVAFFLSLQRDVTAAWASYVANWLFFASISMGAIIFAVATTIVKAKWNWSLRRISVSFAAFLPVAFLLLLPMLGLGEEYFPWIEMMADDPIVQAKAAYLNKPFLIVRTVVGVAILFSLGIYFAYLAVRPDMGLVDESQLDAGQASWRTRLMSGWAGQEQEEVRSWRRMSKLAPAMVLTYAVVMSFVIYDFAMSLDPHWFSTLFGGWFFMGAFWGGIALTAFTGLLLRRKDAEMERFVGLQQRHDIGKLAFGFTVFWTYLFFSQYIVIWYGKLPWEQTWMVARSGEAWGRYSLTVVILCFLIPFAGLIGRKAKMTPITLQLLTGVILFGLWNERYFLVAPSIVPSYESGAMLYHLLTGVGFLGLFMMSARWFLSTFPMLQIWQPVQAPEMVEVELASAERSS</sequence>
<evidence type="ECO:0000313" key="3">
    <source>
        <dbReference type="Proteomes" id="UP001484239"/>
    </source>
</evidence>
<reference evidence="2 3" key="1">
    <citation type="submission" date="2024-02" db="EMBL/GenBank/DDBJ databases">
        <title>A novel Gemmatimonadota bacterium.</title>
        <authorList>
            <person name="Du Z.-J."/>
            <person name="Ye Y.-Q."/>
        </authorList>
    </citation>
    <scope>NUCLEOTIDE SEQUENCE [LARGE SCALE GENOMIC DNA]</scope>
    <source>
        <strain evidence="2 3">DH-20</strain>
    </source>
</reference>
<feature type="transmembrane region" description="Helical" evidence="1">
    <location>
        <begin position="136"/>
        <end position="159"/>
    </location>
</feature>
<feature type="transmembrane region" description="Helical" evidence="1">
    <location>
        <begin position="235"/>
        <end position="259"/>
    </location>
</feature>
<keyword evidence="1" id="KW-0812">Transmembrane</keyword>
<keyword evidence="3" id="KW-1185">Reference proteome</keyword>
<keyword evidence="1" id="KW-0472">Membrane</keyword>
<feature type="transmembrane region" description="Helical" evidence="1">
    <location>
        <begin position="203"/>
        <end position="223"/>
    </location>
</feature>
<dbReference type="RefSeq" id="WP_405277942.1">
    <property type="nucleotide sequence ID" value="NZ_CP144380.1"/>
</dbReference>
<feature type="transmembrane region" description="Helical" evidence="1">
    <location>
        <begin position="21"/>
        <end position="40"/>
    </location>
</feature>
<feature type="transmembrane region" description="Helical" evidence="1">
    <location>
        <begin position="52"/>
        <end position="75"/>
    </location>
</feature>
<feature type="transmembrane region" description="Helical" evidence="1">
    <location>
        <begin position="345"/>
        <end position="362"/>
    </location>
</feature>
<comment type="caution">
    <text evidence="2">The sequence shown here is derived from an EMBL/GenBank/DDBJ whole genome shotgun (WGS) entry which is preliminary data.</text>
</comment>
<feature type="transmembrane region" description="Helical" evidence="1">
    <location>
        <begin position="87"/>
        <end position="108"/>
    </location>
</feature>
<feature type="transmembrane region" description="Helical" evidence="1">
    <location>
        <begin position="280"/>
        <end position="299"/>
    </location>
</feature>
<gene>
    <name evidence="2" type="ORF">WI372_02805</name>
</gene>
<evidence type="ECO:0000313" key="2">
    <source>
        <dbReference type="EMBL" id="MEK9499911.1"/>
    </source>
</evidence>
<dbReference type="Proteomes" id="UP001484239">
    <property type="component" value="Unassembled WGS sequence"/>
</dbReference>
<dbReference type="PANTHER" id="PTHR43044:SF1">
    <property type="entry name" value="QUINOL:CYTOCHROME C OXIDOREDUCTASE QUINONE-BINDING SUBUNIT 2"/>
    <property type="match status" value="1"/>
</dbReference>
<organism evidence="2 3">
    <name type="scientific">Gaopeijia maritima</name>
    <dbReference type="NCBI Taxonomy" id="3119007"/>
    <lineage>
        <taxon>Bacteria</taxon>
        <taxon>Pseudomonadati</taxon>
        <taxon>Gemmatimonadota</taxon>
        <taxon>Longimicrobiia</taxon>
        <taxon>Gaopeijiales</taxon>
        <taxon>Gaopeijiaceae</taxon>
        <taxon>Gaopeijia</taxon>
    </lineage>
</organism>
<evidence type="ECO:0008006" key="4">
    <source>
        <dbReference type="Google" id="ProtNLM"/>
    </source>
</evidence>
<accession>A0ABU9E5V3</accession>